<dbReference type="SUPFAM" id="SSF53383">
    <property type="entry name" value="PLP-dependent transferases"/>
    <property type="match status" value="1"/>
</dbReference>
<feature type="transmembrane region" description="Helical" evidence="4">
    <location>
        <begin position="635"/>
        <end position="668"/>
    </location>
</feature>
<reference evidence="5" key="1">
    <citation type="submission" date="2021-01" db="EMBL/GenBank/DDBJ databases">
        <authorList>
            <person name="Corre E."/>
            <person name="Pelletier E."/>
            <person name="Niang G."/>
            <person name="Scheremetjew M."/>
            <person name="Finn R."/>
            <person name="Kale V."/>
            <person name="Holt S."/>
            <person name="Cochrane G."/>
            <person name="Meng A."/>
            <person name="Brown T."/>
            <person name="Cohen L."/>
        </authorList>
    </citation>
    <scope>NUCLEOTIDE SEQUENCE</scope>
    <source>
        <strain evidence="5">CCCM811</strain>
    </source>
</reference>
<evidence type="ECO:0000256" key="4">
    <source>
        <dbReference type="SAM" id="Phobius"/>
    </source>
</evidence>
<dbReference type="InterPro" id="IPR049704">
    <property type="entry name" value="Aminotrans_3_PPA_site"/>
</dbReference>
<name>A0A7S4DWX6_9EUKA</name>
<keyword evidence="4" id="KW-0472">Membrane</keyword>
<evidence type="ECO:0000256" key="2">
    <source>
        <dbReference type="ARBA" id="ARBA00022898"/>
    </source>
</evidence>
<dbReference type="Pfam" id="PF00202">
    <property type="entry name" value="Aminotran_3"/>
    <property type="match status" value="2"/>
</dbReference>
<dbReference type="GO" id="GO:0030170">
    <property type="term" value="F:pyridoxal phosphate binding"/>
    <property type="evidence" value="ECO:0007669"/>
    <property type="project" value="InterPro"/>
</dbReference>
<feature type="compositionally biased region" description="Basic and acidic residues" evidence="3">
    <location>
        <begin position="1000"/>
        <end position="1009"/>
    </location>
</feature>
<feature type="region of interest" description="Disordered" evidence="3">
    <location>
        <begin position="985"/>
        <end position="1015"/>
    </location>
</feature>
<keyword evidence="2" id="KW-0663">Pyridoxal phosphate</keyword>
<keyword evidence="4" id="KW-0812">Transmembrane</keyword>
<protein>
    <recommendedName>
        <fullName evidence="6">Glutamate-1-semialdehyde 2,1-aminomutase</fullName>
    </recommendedName>
</protein>
<proteinExistence type="predicted"/>
<evidence type="ECO:0000313" key="5">
    <source>
        <dbReference type="EMBL" id="CAE0675190.1"/>
    </source>
</evidence>
<dbReference type="Gene3D" id="3.90.550.10">
    <property type="entry name" value="Spore Coat Polysaccharide Biosynthesis Protein SpsA, Chain A"/>
    <property type="match status" value="1"/>
</dbReference>
<organism evidence="5">
    <name type="scientific">Lotharella globosa</name>
    <dbReference type="NCBI Taxonomy" id="91324"/>
    <lineage>
        <taxon>Eukaryota</taxon>
        <taxon>Sar</taxon>
        <taxon>Rhizaria</taxon>
        <taxon>Cercozoa</taxon>
        <taxon>Chlorarachniophyceae</taxon>
        <taxon>Lotharella</taxon>
    </lineage>
</organism>
<feature type="transmembrane region" description="Helical" evidence="4">
    <location>
        <begin position="674"/>
        <end position="694"/>
    </location>
</feature>
<feature type="transmembrane region" description="Helical" evidence="4">
    <location>
        <begin position="701"/>
        <end position="722"/>
    </location>
</feature>
<evidence type="ECO:0000256" key="3">
    <source>
        <dbReference type="SAM" id="MobiDB-lite"/>
    </source>
</evidence>
<dbReference type="InterPro" id="IPR005814">
    <property type="entry name" value="Aminotrans_3"/>
</dbReference>
<dbReference type="PANTHER" id="PTHR43713">
    <property type="entry name" value="GLUTAMATE-1-SEMIALDEHYDE 2,1-AMINOMUTASE"/>
    <property type="match status" value="1"/>
</dbReference>
<evidence type="ECO:0000256" key="1">
    <source>
        <dbReference type="ARBA" id="ARBA00001933"/>
    </source>
</evidence>
<feature type="transmembrane region" description="Helical" evidence="4">
    <location>
        <begin position="611"/>
        <end position="628"/>
    </location>
</feature>
<dbReference type="InterPro" id="IPR015424">
    <property type="entry name" value="PyrdxlP-dep_Trfase"/>
</dbReference>
<evidence type="ECO:0008006" key="6">
    <source>
        <dbReference type="Google" id="ProtNLM"/>
    </source>
</evidence>
<dbReference type="SUPFAM" id="SSF53448">
    <property type="entry name" value="Nucleotide-diphospho-sugar transferases"/>
    <property type="match status" value="1"/>
</dbReference>
<dbReference type="AlphaFoldDB" id="A0A7S4DWX6"/>
<accession>A0A7S4DWX6</accession>
<dbReference type="EMBL" id="HBIV01037875">
    <property type="protein sequence ID" value="CAE0675190.1"/>
    <property type="molecule type" value="Transcribed_RNA"/>
</dbReference>
<dbReference type="GO" id="GO:0008483">
    <property type="term" value="F:transaminase activity"/>
    <property type="evidence" value="ECO:0007669"/>
    <property type="project" value="InterPro"/>
</dbReference>
<gene>
    <name evidence="5" type="ORF">LGLO00237_LOCUS26966</name>
</gene>
<dbReference type="Gene3D" id="3.40.640.10">
    <property type="entry name" value="Type I PLP-dependent aspartate aminotransferase-like (Major domain)"/>
    <property type="match status" value="2"/>
</dbReference>
<comment type="cofactor">
    <cofactor evidence="1">
        <name>pyridoxal 5'-phosphate</name>
        <dbReference type="ChEBI" id="CHEBI:597326"/>
    </cofactor>
</comment>
<dbReference type="InterPro" id="IPR015422">
    <property type="entry name" value="PyrdxlP-dep_Trfase_small"/>
</dbReference>
<dbReference type="InterPro" id="IPR015421">
    <property type="entry name" value="PyrdxlP-dep_Trfase_major"/>
</dbReference>
<dbReference type="PROSITE" id="PS00600">
    <property type="entry name" value="AA_TRANSFER_CLASS_3"/>
    <property type="match status" value="1"/>
</dbReference>
<keyword evidence="4" id="KW-1133">Transmembrane helix</keyword>
<dbReference type="InterPro" id="IPR029044">
    <property type="entry name" value="Nucleotide-diphossugar_trans"/>
</dbReference>
<sequence length="1263" mass="142199">MANFKTGSLLVAVLAVLIGFYRAKVPSQFFVRIARNAFLPGVPEPIPTLFPSTDDATLVRDVTVVISAKDFISQVPEQLAYISKIIPKDMKVIYTFPKPMGYKDFYEDMIHAKGNLTNVEFVELDSFANPFAGWVQAAPMVNTKYTLFMHNDVYPLDNYFASELYQGLEAHPDCIASAPQIYEAETEGMLVAHAINTNLHLRKKPSGVLFFSHEVDIVKGTDRAPGDFKQGKQIDFMEDHAFMMRTDMIETIVDPNAAFTMEYMDLQMSMRLNNATVWYVPSARVEFRVWGTKFRWQDVAFFGYRRSERLARGTKVYLEDKWGIEFPNTGFCNFVKFSVPRTALLRMDASELPESWNYQATMVAAWFEWIGFNKFRPSGGELAEQNDGFIMLPELMNKTKEIIVDKGLGQIRAGRDLIIDEPMQPQETTPKIANVLPLRESTVNIETRLPFEHLSLGTVKISLPGSCAASPLAEKMGGQCGLMIENGKGDRCTCWVYIAPYNNDNLLLTAISKLLWVIKLPQRVTVYGAMSLFMSDLETRRREIEAFNALPGVSVQLCSEMQPTCEVDFQFQESDKLVQWSGALPSWSTVRNLLATLPGGDMVARASSKTFSEFGLIILISMLVVHLPNFESRQYLWAVILLCAYIVLEALNIQAPLTAATVLFIVFLLNAPAMPTHCFLSTLFGFFLYVIGGFTDDMMGLLAVVSVIYALRRVYVLVFTLVQTNTLSTMIRIVSHLVPSYSFSRYMFFRADGCSEEIAKKREKAYDRLKEKWGKTFPKSLAHAAEFKKGFSDLRFAASNRVFLPFRKHLEDWCDPTTVVTKTNRMMLKDVDGNDLIDIAGSYGVNVCGYDLYKKFLRNGMKKVGDLGCVLGPLHPVLKENVDMIREVAGKPDGEVSFHMSGTEAVMCATRLARFNKKRKMMVVFGGAYHGWWDGVQTIAGNERSAADVITLKDLDPASLDVIRMRRREIAGVLINPLQAFHPNSPPPSDLVLASNSRKAGSENGHDTKSNGASSGLQQLEQTYKDWLKKLRKVCTANDIVLIFDEVYTGFRLAPGGAQEYYGVNADLVCYGKTLGGGLPNGVVCGDRNLMSRCDPKKPLRVAYVIGTFSAHPLVLACMNEFLHWNKTEGKAAHAKIRSLVKKFCIDVNQDMEDADLPLRVTAYTSVWTMLFQKPGRYHWLLQYYLKEQGINLSWVGTGRLNFSLDFTDKDMQDVRKKLKVACEKMVEDGWWHNEKTSSGISIKMALAKEFIWAFICSPFRSS</sequence>
<dbReference type="Gene3D" id="3.90.1150.10">
    <property type="entry name" value="Aspartate Aminotransferase, domain 1"/>
    <property type="match status" value="2"/>
</dbReference>
<dbReference type="PANTHER" id="PTHR43713:SF3">
    <property type="entry name" value="GLUTAMATE-1-SEMIALDEHYDE 2,1-AMINOMUTASE 1, CHLOROPLASTIC-RELATED"/>
    <property type="match status" value="1"/>
</dbReference>